<comment type="caution">
    <text evidence="4">The sequence shown here is derived from an EMBL/GenBank/DDBJ whole genome shotgun (WGS) entry which is preliminary data.</text>
</comment>
<evidence type="ECO:0000256" key="1">
    <source>
        <dbReference type="ARBA" id="ARBA00022679"/>
    </source>
</evidence>
<evidence type="ECO:0000313" key="5">
    <source>
        <dbReference type="Proteomes" id="UP001356427"/>
    </source>
</evidence>
<dbReference type="InterPro" id="IPR050447">
    <property type="entry name" value="Erg6_SMT_methyltransf"/>
</dbReference>
<dbReference type="GO" id="GO:0005783">
    <property type="term" value="C:endoplasmic reticulum"/>
    <property type="evidence" value="ECO:0007669"/>
    <property type="project" value="TreeGrafter"/>
</dbReference>
<dbReference type="Gene3D" id="3.40.50.150">
    <property type="entry name" value="Vaccinia Virus protein VP39"/>
    <property type="match status" value="1"/>
</dbReference>
<organism evidence="4 5">
    <name type="scientific">Coregonus suidteri</name>
    <dbReference type="NCBI Taxonomy" id="861788"/>
    <lineage>
        <taxon>Eukaryota</taxon>
        <taxon>Metazoa</taxon>
        <taxon>Chordata</taxon>
        <taxon>Craniata</taxon>
        <taxon>Vertebrata</taxon>
        <taxon>Euteleostomi</taxon>
        <taxon>Actinopterygii</taxon>
        <taxon>Neopterygii</taxon>
        <taxon>Teleostei</taxon>
        <taxon>Protacanthopterygii</taxon>
        <taxon>Salmoniformes</taxon>
        <taxon>Salmonidae</taxon>
        <taxon>Coregoninae</taxon>
        <taxon>Coregonus</taxon>
    </lineage>
</organism>
<dbReference type="GO" id="GO:0003838">
    <property type="term" value="F:sterol 24-C-methyltransferase activity"/>
    <property type="evidence" value="ECO:0007669"/>
    <property type="project" value="TreeGrafter"/>
</dbReference>
<keyword evidence="1" id="KW-0808">Transferase</keyword>
<comment type="similarity">
    <text evidence="2">Belongs to the class I-like SAM-binding methyltransferase superfamily. Erg6/SMT family.</text>
</comment>
<protein>
    <recommendedName>
        <fullName evidence="3">Methyltransferase type 11 domain-containing protein</fullName>
    </recommendedName>
</protein>
<dbReference type="Proteomes" id="UP001356427">
    <property type="component" value="Unassembled WGS sequence"/>
</dbReference>
<dbReference type="PANTHER" id="PTHR44068:SF1">
    <property type="entry name" value="HYPOTHETICAL LOC100005854"/>
    <property type="match status" value="1"/>
</dbReference>
<dbReference type="PANTHER" id="PTHR44068">
    <property type="entry name" value="ZGC:194242"/>
    <property type="match status" value="1"/>
</dbReference>
<evidence type="ECO:0000256" key="2">
    <source>
        <dbReference type="ARBA" id="ARBA00038188"/>
    </source>
</evidence>
<evidence type="ECO:0000259" key="3">
    <source>
        <dbReference type="Pfam" id="PF08241"/>
    </source>
</evidence>
<proteinExistence type="inferred from homology"/>
<dbReference type="SUPFAM" id="SSF53335">
    <property type="entry name" value="S-adenosyl-L-methionine-dependent methyltransferases"/>
    <property type="match status" value="1"/>
</dbReference>
<gene>
    <name evidence="4" type="ORF">J4Q44_G00044940</name>
</gene>
<dbReference type="Pfam" id="PF08241">
    <property type="entry name" value="Methyltransf_11"/>
    <property type="match status" value="1"/>
</dbReference>
<reference evidence="4 5" key="1">
    <citation type="submission" date="2021-04" db="EMBL/GenBank/DDBJ databases">
        <authorList>
            <person name="De Guttry C."/>
            <person name="Zahm M."/>
            <person name="Klopp C."/>
            <person name="Cabau C."/>
            <person name="Louis A."/>
            <person name="Berthelot C."/>
            <person name="Parey E."/>
            <person name="Roest Crollius H."/>
            <person name="Montfort J."/>
            <person name="Robinson-Rechavi M."/>
            <person name="Bucao C."/>
            <person name="Bouchez O."/>
            <person name="Gislard M."/>
            <person name="Lluch J."/>
            <person name="Milhes M."/>
            <person name="Lampietro C."/>
            <person name="Lopez Roques C."/>
            <person name="Donnadieu C."/>
            <person name="Braasch I."/>
            <person name="Desvignes T."/>
            <person name="Postlethwait J."/>
            <person name="Bobe J."/>
            <person name="Wedekind C."/>
            <person name="Guiguen Y."/>
        </authorList>
    </citation>
    <scope>NUCLEOTIDE SEQUENCE [LARGE SCALE GENOMIC DNA]</scope>
    <source>
        <strain evidence="4">Cs_M1</strain>
        <tissue evidence="4">Blood</tissue>
    </source>
</reference>
<dbReference type="InterPro" id="IPR013216">
    <property type="entry name" value="Methyltransf_11"/>
</dbReference>
<dbReference type="InterPro" id="IPR029063">
    <property type="entry name" value="SAM-dependent_MTases_sf"/>
</dbReference>
<dbReference type="EMBL" id="JAGTTL010000003">
    <property type="protein sequence ID" value="KAK6325152.1"/>
    <property type="molecule type" value="Genomic_DNA"/>
</dbReference>
<sequence length="238" mass="26798">MSKYRKYKDLLRDIPLFPDIFTNGITRNLAHPKKSFMGLYTKRTMEKYNNVMIKNAVKLCQIQAHHAILEVGFGPGLGLQEALKYLTDPRGKLFGLDISEYMHKVARERLGPQLASGRVHLLQGRVECIPLPDHCIHGVFHSNCHLYWPDMATATAELLRVMRPGARMLATCDLGFLRRGVDQGFFKGMTLEPEPYLQALRAVGFLGVSMEDLTDEGKSFQVIYATSPPPSTTETQTS</sequence>
<dbReference type="GO" id="GO:0016126">
    <property type="term" value="P:sterol biosynthetic process"/>
    <property type="evidence" value="ECO:0007669"/>
    <property type="project" value="TreeGrafter"/>
</dbReference>
<dbReference type="AlphaFoldDB" id="A0AAN8MEC3"/>
<keyword evidence="5" id="KW-1185">Reference proteome</keyword>
<accession>A0AAN8MEC3</accession>
<evidence type="ECO:0000313" key="4">
    <source>
        <dbReference type="EMBL" id="KAK6325152.1"/>
    </source>
</evidence>
<feature type="domain" description="Methyltransferase type 11" evidence="3">
    <location>
        <begin position="69"/>
        <end position="169"/>
    </location>
</feature>
<name>A0AAN8MEC3_9TELE</name>